<proteinExistence type="predicted"/>
<dbReference type="Proteomes" id="UP000541444">
    <property type="component" value="Unassembled WGS sequence"/>
</dbReference>
<dbReference type="EMBL" id="JACGCM010001965">
    <property type="protein sequence ID" value="KAF6146641.1"/>
    <property type="molecule type" value="Genomic_DNA"/>
</dbReference>
<dbReference type="AlphaFoldDB" id="A0A7J7LVE4"/>
<gene>
    <name evidence="2" type="ORF">GIB67_008927</name>
</gene>
<feature type="transmembrane region" description="Helical" evidence="1">
    <location>
        <begin position="91"/>
        <end position="107"/>
    </location>
</feature>
<reference evidence="2 3" key="1">
    <citation type="journal article" date="2020" name="IScience">
        <title>Genome Sequencing of the Endangered Kingdonia uniflora (Circaeasteraceae, Ranunculales) Reveals Potential Mechanisms of Evolutionary Specialization.</title>
        <authorList>
            <person name="Sun Y."/>
            <person name="Deng T."/>
            <person name="Zhang A."/>
            <person name="Moore M.J."/>
            <person name="Landis J.B."/>
            <person name="Lin N."/>
            <person name="Zhang H."/>
            <person name="Zhang X."/>
            <person name="Huang J."/>
            <person name="Zhang X."/>
            <person name="Sun H."/>
            <person name="Wang H."/>
        </authorList>
    </citation>
    <scope>NUCLEOTIDE SEQUENCE [LARGE SCALE GENOMIC DNA]</scope>
    <source>
        <strain evidence="2">TB1705</strain>
        <tissue evidence="2">Leaf</tissue>
    </source>
</reference>
<keyword evidence="1" id="KW-0812">Transmembrane</keyword>
<sequence>MSLRKIVRMLGMQQMDVMRFYIAQIIEKCMLIKDVEDYQQGLYDKPVTCFCCGIGWFSFLLGFVFPVMWYYATVLYFGNYYHKDPRERTSLAAFAITVSAHLSVFLLS</sequence>
<dbReference type="PANTHER" id="PTHR46666">
    <property type="entry name" value="60S RIBOSOMAL L18A-LIKE PROTEIN"/>
    <property type="match status" value="1"/>
</dbReference>
<dbReference type="OrthoDB" id="1922941at2759"/>
<accession>A0A7J7LVE4</accession>
<keyword evidence="1" id="KW-1133">Transmembrane helix</keyword>
<comment type="caution">
    <text evidence="2">The sequence shown here is derived from an EMBL/GenBank/DDBJ whole genome shotgun (WGS) entry which is preliminary data.</text>
</comment>
<name>A0A7J7LVE4_9MAGN</name>
<dbReference type="PANTHER" id="PTHR46666:SF2">
    <property type="entry name" value="60S RIBOSOMAL L18A-LIKE PROTEIN"/>
    <property type="match status" value="1"/>
</dbReference>
<feature type="transmembrane region" description="Helical" evidence="1">
    <location>
        <begin position="47"/>
        <end position="71"/>
    </location>
</feature>
<evidence type="ECO:0000256" key="1">
    <source>
        <dbReference type="SAM" id="Phobius"/>
    </source>
</evidence>
<protein>
    <submittedName>
        <fullName evidence="2">Uncharacterized protein</fullName>
    </submittedName>
</protein>
<organism evidence="2 3">
    <name type="scientific">Kingdonia uniflora</name>
    <dbReference type="NCBI Taxonomy" id="39325"/>
    <lineage>
        <taxon>Eukaryota</taxon>
        <taxon>Viridiplantae</taxon>
        <taxon>Streptophyta</taxon>
        <taxon>Embryophyta</taxon>
        <taxon>Tracheophyta</taxon>
        <taxon>Spermatophyta</taxon>
        <taxon>Magnoliopsida</taxon>
        <taxon>Ranunculales</taxon>
        <taxon>Circaeasteraceae</taxon>
        <taxon>Kingdonia</taxon>
    </lineage>
</organism>
<keyword evidence="3" id="KW-1185">Reference proteome</keyword>
<keyword evidence="1" id="KW-0472">Membrane</keyword>
<evidence type="ECO:0000313" key="2">
    <source>
        <dbReference type="EMBL" id="KAF6146641.1"/>
    </source>
</evidence>
<evidence type="ECO:0000313" key="3">
    <source>
        <dbReference type="Proteomes" id="UP000541444"/>
    </source>
</evidence>